<evidence type="ECO:0000313" key="1">
    <source>
        <dbReference type="EMBL" id="CAB3791199.1"/>
    </source>
</evidence>
<dbReference type="SUPFAM" id="SSF53335">
    <property type="entry name" value="S-adenosyl-L-methionine-dependent methyltransferases"/>
    <property type="match status" value="1"/>
</dbReference>
<evidence type="ECO:0008006" key="3">
    <source>
        <dbReference type="Google" id="ProtNLM"/>
    </source>
</evidence>
<evidence type="ECO:0000313" key="2">
    <source>
        <dbReference type="Proteomes" id="UP000494119"/>
    </source>
</evidence>
<sequence length="223" mass="23966">MQFYATQPHDTMNDPQDQDIHRLTAPAAARNAAPILDVLRHALPAHGTVLEIASGTGQHAVHFAAALPGIEWQPSDADPRARLSIAAWRAHTGLANLREPLDLDVRREHWPVHAVDAIVCINMIHIAPWEAAVALMKGAGARVAEGGVLVLYGPYRRGGAHTAPSNEAFDADLRARDPSWGVRDLEAVEALAQAEGFACEAVVPMPANNFSVVFRKRAVAVGL</sequence>
<keyword evidence="2" id="KW-1185">Reference proteome</keyword>
<dbReference type="Pfam" id="PF06080">
    <property type="entry name" value="DUF938"/>
    <property type="match status" value="1"/>
</dbReference>
<protein>
    <recommendedName>
        <fullName evidence="3">SAM-dependent methyltransferase</fullName>
    </recommendedName>
</protein>
<dbReference type="Proteomes" id="UP000494119">
    <property type="component" value="Unassembled WGS sequence"/>
</dbReference>
<dbReference type="InterPro" id="IPR029063">
    <property type="entry name" value="SAM-dependent_MTases_sf"/>
</dbReference>
<proteinExistence type="predicted"/>
<dbReference type="PANTHER" id="PTHR20974:SF0">
    <property type="entry name" value="UPF0585 PROTEIN CG18661"/>
    <property type="match status" value="1"/>
</dbReference>
<organism evidence="1 2">
    <name type="scientific">Paraburkholderia caffeinitolerans</name>
    <dbReference type="NCBI Taxonomy" id="1723730"/>
    <lineage>
        <taxon>Bacteria</taxon>
        <taxon>Pseudomonadati</taxon>
        <taxon>Pseudomonadota</taxon>
        <taxon>Betaproteobacteria</taxon>
        <taxon>Burkholderiales</taxon>
        <taxon>Burkholderiaceae</taxon>
        <taxon>Paraburkholderia</taxon>
    </lineage>
</organism>
<dbReference type="AlphaFoldDB" id="A0A6J5G5H5"/>
<gene>
    <name evidence="1" type="ORF">LMG28688_03261</name>
</gene>
<dbReference type="PANTHER" id="PTHR20974">
    <property type="entry name" value="UPF0585 PROTEIN CG18661"/>
    <property type="match status" value="1"/>
</dbReference>
<dbReference type="Gene3D" id="3.40.50.150">
    <property type="entry name" value="Vaccinia Virus protein VP39"/>
    <property type="match status" value="1"/>
</dbReference>
<reference evidence="1 2" key="1">
    <citation type="submission" date="2020-04" db="EMBL/GenBank/DDBJ databases">
        <authorList>
            <person name="De Canck E."/>
        </authorList>
    </citation>
    <scope>NUCLEOTIDE SEQUENCE [LARGE SCALE GENOMIC DNA]</scope>
    <source>
        <strain evidence="1 2">LMG 28688</strain>
    </source>
</reference>
<dbReference type="InterPro" id="IPR010342">
    <property type="entry name" value="DUF938"/>
</dbReference>
<accession>A0A6J5G5H5</accession>
<name>A0A6J5G5H5_9BURK</name>
<dbReference type="EMBL" id="CADIKL010000014">
    <property type="protein sequence ID" value="CAB3791199.1"/>
    <property type="molecule type" value="Genomic_DNA"/>
</dbReference>